<dbReference type="RefSeq" id="XP_009497773.1">
    <property type="nucleotide sequence ID" value="XM_009499498.1"/>
</dbReference>
<dbReference type="EMBL" id="KB932212">
    <property type="protein sequence ID" value="KCV67953.1"/>
    <property type="molecule type" value="Genomic_DNA"/>
</dbReference>
<dbReference type="PANTHER" id="PTHR12941">
    <property type="entry name" value="ER MEMBRANE PROTEIN COMPLEX"/>
    <property type="match status" value="1"/>
</dbReference>
<feature type="compositionally biased region" description="Low complexity" evidence="1">
    <location>
        <begin position="242"/>
        <end position="265"/>
    </location>
</feature>
<reference evidence="2" key="1">
    <citation type="submission" date="2013-04" db="EMBL/GenBank/DDBJ databases">
        <title>The Genome Sequence of Fonticula alba ATCC 38817.</title>
        <authorList>
            <consortium name="The Broad Institute Genomics Platform"/>
            <person name="Russ C."/>
            <person name="Cuomo C."/>
            <person name="Burger G."/>
            <person name="Gray M.W."/>
            <person name="Holland P.W.H."/>
            <person name="King N."/>
            <person name="Lang F.B.F."/>
            <person name="Roger A.J."/>
            <person name="Ruiz-Trillo I."/>
            <person name="Brown M."/>
            <person name="Walker B."/>
            <person name="Young S."/>
            <person name="Zeng Q."/>
            <person name="Gargeya S."/>
            <person name="Fitzgerald M."/>
            <person name="Haas B."/>
            <person name="Abouelleil A."/>
            <person name="Allen A.W."/>
            <person name="Alvarado L."/>
            <person name="Arachchi H.M."/>
            <person name="Berlin A.M."/>
            <person name="Chapman S.B."/>
            <person name="Gainer-Dewar J."/>
            <person name="Goldberg J."/>
            <person name="Griggs A."/>
            <person name="Gujja S."/>
            <person name="Hansen M."/>
            <person name="Howarth C."/>
            <person name="Imamovic A."/>
            <person name="Ireland A."/>
            <person name="Larimer J."/>
            <person name="McCowan C."/>
            <person name="Murphy C."/>
            <person name="Pearson M."/>
            <person name="Poon T.W."/>
            <person name="Priest M."/>
            <person name="Roberts A."/>
            <person name="Saif S."/>
            <person name="Shea T."/>
            <person name="Sisk P."/>
            <person name="Sykes S."/>
            <person name="Wortman J."/>
            <person name="Nusbaum C."/>
            <person name="Birren B."/>
        </authorList>
    </citation>
    <scope>NUCLEOTIDE SEQUENCE [LARGE SCALE GENOMIC DNA]</scope>
    <source>
        <strain evidence="2">ATCC 38817</strain>
    </source>
</reference>
<dbReference type="OrthoDB" id="194468at2759"/>
<sequence>MFRLQQASISPVACCKLFQHAAAHGDAVVQGALIGRIRDQGAGSGSGTPAGVLSPGPLAPVFIDIIDAIPLSHTSPGTSPTLEFGLSLAANFAASQGMQLVGTYYFGASLWPLVRADASAEGDSLPEPPQPRDSASRRLPADTPPCPGEPGLQFAQAVNDSAAQGRPFVLVTSNNLMLRTAPEKFLEFRPTCTTALSSGFVLSTPSRDLPSLLRRMVTPAPAAPGADHAGLLFHRGASLALQQQQQQQQQQSSSSSSSSSSQQQQPQHVAGQAGSSGTGAPGLEAFGPGSPRASLLSPALGGAAGPGPLSPTAGAGAGAGAPADLLHPHLCALLRDFDQSLDDPRADWTNPHVALLLAQLQI</sequence>
<proteinExistence type="predicted"/>
<organism evidence="2">
    <name type="scientific">Fonticula alba</name>
    <name type="common">Slime mold</name>
    <dbReference type="NCBI Taxonomy" id="691883"/>
    <lineage>
        <taxon>Eukaryota</taxon>
        <taxon>Rotosphaerida</taxon>
        <taxon>Fonticulaceae</taxon>
        <taxon>Fonticula</taxon>
    </lineage>
</organism>
<feature type="compositionally biased region" description="Low complexity" evidence="1">
    <location>
        <begin position="293"/>
        <end position="302"/>
    </location>
</feature>
<accession>A0A058Z223</accession>
<dbReference type="InterPro" id="IPR005366">
    <property type="entry name" value="EMC8/9"/>
</dbReference>
<dbReference type="GeneID" id="20530403"/>
<gene>
    <name evidence="2" type="ORF">H696_05678</name>
</gene>
<evidence type="ECO:0000256" key="1">
    <source>
        <dbReference type="SAM" id="MobiDB-lite"/>
    </source>
</evidence>
<feature type="region of interest" description="Disordered" evidence="1">
    <location>
        <begin position="120"/>
        <end position="146"/>
    </location>
</feature>
<dbReference type="GO" id="GO:0072546">
    <property type="term" value="C:EMC complex"/>
    <property type="evidence" value="ECO:0007669"/>
    <property type="project" value="InterPro"/>
</dbReference>
<evidence type="ECO:0008006" key="4">
    <source>
        <dbReference type="Google" id="ProtNLM"/>
    </source>
</evidence>
<evidence type="ECO:0000313" key="3">
    <source>
        <dbReference type="Proteomes" id="UP000030693"/>
    </source>
</evidence>
<dbReference type="Pfam" id="PF03665">
    <property type="entry name" value="UPF0172"/>
    <property type="match status" value="1"/>
</dbReference>
<dbReference type="PANTHER" id="PTHR12941:SF10">
    <property type="entry name" value="ER MEMBRANE PROTEIN COMPLEX SUBUNIT 8_9 HOMOLOG"/>
    <property type="match status" value="1"/>
</dbReference>
<name>A0A058Z223_FONAL</name>
<evidence type="ECO:0000313" key="2">
    <source>
        <dbReference type="EMBL" id="KCV67953.1"/>
    </source>
</evidence>
<feature type="region of interest" description="Disordered" evidence="1">
    <location>
        <begin position="240"/>
        <end position="302"/>
    </location>
</feature>
<keyword evidence="3" id="KW-1185">Reference proteome</keyword>
<dbReference type="AlphaFoldDB" id="A0A058Z223"/>
<dbReference type="Proteomes" id="UP000030693">
    <property type="component" value="Unassembled WGS sequence"/>
</dbReference>
<protein>
    <recommendedName>
        <fullName evidence="4">MPN domain-containing protein</fullName>
    </recommendedName>
</protein>